<dbReference type="STRING" id="1231657.A0A1Y2A776"/>
<name>A0A1Y2A776_9PLEO</name>
<accession>A0A1Y2A776</accession>
<evidence type="ECO:0000259" key="1">
    <source>
        <dbReference type="Pfam" id="PF20233"/>
    </source>
</evidence>
<feature type="domain" description="DUF6590" evidence="1">
    <location>
        <begin position="1"/>
        <end position="140"/>
    </location>
</feature>
<dbReference type="EMBL" id="MCFA01000008">
    <property type="protein sequence ID" value="ORY18180.1"/>
    <property type="molecule type" value="Genomic_DNA"/>
</dbReference>
<gene>
    <name evidence="2" type="ORF">BCR34DRAFT_473748</name>
</gene>
<keyword evidence="3" id="KW-1185">Reference proteome</keyword>
<dbReference type="Proteomes" id="UP000193144">
    <property type="component" value="Unassembled WGS sequence"/>
</dbReference>
<dbReference type="Pfam" id="PF20233">
    <property type="entry name" value="DUF6590"/>
    <property type="match status" value="1"/>
</dbReference>
<reference evidence="2 3" key="1">
    <citation type="submission" date="2016-07" db="EMBL/GenBank/DDBJ databases">
        <title>Pervasive Adenine N6-methylation of Active Genes in Fungi.</title>
        <authorList>
            <consortium name="DOE Joint Genome Institute"/>
            <person name="Mondo S.J."/>
            <person name="Dannebaum R.O."/>
            <person name="Kuo R.C."/>
            <person name="Labutti K."/>
            <person name="Haridas S."/>
            <person name="Kuo A."/>
            <person name="Salamov A."/>
            <person name="Ahrendt S.R."/>
            <person name="Lipzen A."/>
            <person name="Sullivan W."/>
            <person name="Andreopoulos W.B."/>
            <person name="Clum A."/>
            <person name="Lindquist E."/>
            <person name="Daum C."/>
            <person name="Ramamoorthy G.K."/>
            <person name="Gryganskyi A."/>
            <person name="Culley D."/>
            <person name="Magnuson J.K."/>
            <person name="James T.Y."/>
            <person name="O'Malley M.A."/>
            <person name="Stajich J.E."/>
            <person name="Spatafora J.W."/>
            <person name="Visel A."/>
            <person name="Grigoriev I.V."/>
        </authorList>
    </citation>
    <scope>NUCLEOTIDE SEQUENCE [LARGE SCALE GENOMIC DNA]</scope>
    <source>
        <strain evidence="2 3">CBS 115471</strain>
    </source>
</reference>
<protein>
    <recommendedName>
        <fullName evidence="1">DUF6590 domain-containing protein</fullName>
    </recommendedName>
</protein>
<evidence type="ECO:0000313" key="3">
    <source>
        <dbReference type="Proteomes" id="UP000193144"/>
    </source>
</evidence>
<dbReference type="OrthoDB" id="3559580at2759"/>
<dbReference type="AlphaFoldDB" id="A0A1Y2A776"/>
<proteinExistence type="predicted"/>
<organism evidence="2 3">
    <name type="scientific">Clohesyomyces aquaticus</name>
    <dbReference type="NCBI Taxonomy" id="1231657"/>
    <lineage>
        <taxon>Eukaryota</taxon>
        <taxon>Fungi</taxon>
        <taxon>Dikarya</taxon>
        <taxon>Ascomycota</taxon>
        <taxon>Pezizomycotina</taxon>
        <taxon>Dothideomycetes</taxon>
        <taxon>Pleosporomycetidae</taxon>
        <taxon>Pleosporales</taxon>
        <taxon>Lindgomycetaceae</taxon>
        <taxon>Clohesyomyces</taxon>
    </lineage>
</organism>
<dbReference type="InterPro" id="IPR046497">
    <property type="entry name" value="DUF6590"/>
</dbReference>
<sequence>MLWSEPAGMSNPGQTRGSTHFSLVCINEAAYSEIRRFVVIQNKGSFSQCIPIQTYRGQGATKLGLVVEDHGVIYTGHYGEGPPPPLPGEAMTKHPIRVDSVYEEMLESSSRINFGKPYAVEHNVKVCNIGMVADEHLHLLIGYFRQTMDMPL</sequence>
<evidence type="ECO:0000313" key="2">
    <source>
        <dbReference type="EMBL" id="ORY18180.1"/>
    </source>
</evidence>
<comment type="caution">
    <text evidence="2">The sequence shown here is derived from an EMBL/GenBank/DDBJ whole genome shotgun (WGS) entry which is preliminary data.</text>
</comment>